<reference evidence="2 3" key="1">
    <citation type="journal article" date="2012" name="Genome Biol.">
        <title>Genome and low-iron response of an oceanic diatom adapted to chronic iron limitation.</title>
        <authorList>
            <person name="Lommer M."/>
            <person name="Specht M."/>
            <person name="Roy A.S."/>
            <person name="Kraemer L."/>
            <person name="Andreson R."/>
            <person name="Gutowska M.A."/>
            <person name="Wolf J."/>
            <person name="Bergner S.V."/>
            <person name="Schilhabel M.B."/>
            <person name="Klostermeier U.C."/>
            <person name="Beiko R.G."/>
            <person name="Rosenstiel P."/>
            <person name="Hippler M."/>
            <person name="Laroche J."/>
        </authorList>
    </citation>
    <scope>NUCLEOTIDE SEQUENCE [LARGE SCALE GENOMIC DNA]</scope>
    <source>
        <strain evidence="2 3">CCMP1005</strain>
    </source>
</reference>
<gene>
    <name evidence="2" type="ORF">THAOC_32075</name>
</gene>
<dbReference type="OMA" id="ANENMPL"/>
<proteinExistence type="predicted"/>
<dbReference type="eggNOG" id="ENOG502SDIN">
    <property type="taxonomic scope" value="Eukaryota"/>
</dbReference>
<evidence type="ECO:0000313" key="2">
    <source>
        <dbReference type="EMBL" id="EJK49081.1"/>
    </source>
</evidence>
<feature type="compositionally biased region" description="Basic and acidic residues" evidence="1">
    <location>
        <begin position="1"/>
        <end position="10"/>
    </location>
</feature>
<dbReference type="EMBL" id="AGNL01045142">
    <property type="protein sequence ID" value="EJK49081.1"/>
    <property type="molecule type" value="Genomic_DNA"/>
</dbReference>
<dbReference type="OrthoDB" id="196000at2759"/>
<name>K0RJN7_THAOC</name>
<dbReference type="Proteomes" id="UP000266841">
    <property type="component" value="Unassembled WGS sequence"/>
</dbReference>
<sequence>MAPSNRRADDSPSPAPIYLPTPPSRDSESAVAGALAFSPDTSSARPTSTTRLGESQTTRTEFVSGLVIAAASSTLLTPQVAAARGRATLEQAYDRYVPRIIDGGAFYKNELYGAVAKGDWKAIELATQEPPKKSKSDRALADGGIARRAAMAGGFSDARVLAAMDLFASTFSESSISAKTKGMKAEVETLRTVVKSMQAAAVAAQSEGGGGLFAKKQSKSELAKEIQSLYVKGGNAYNQYCYLLNDGLPISLKKVPFL</sequence>
<dbReference type="AlphaFoldDB" id="K0RJN7"/>
<feature type="compositionally biased region" description="Pro residues" evidence="1">
    <location>
        <begin position="13"/>
        <end position="23"/>
    </location>
</feature>
<protein>
    <submittedName>
        <fullName evidence="2">Uncharacterized protein</fullName>
    </submittedName>
</protein>
<accession>K0RJN7</accession>
<evidence type="ECO:0000256" key="1">
    <source>
        <dbReference type="SAM" id="MobiDB-lite"/>
    </source>
</evidence>
<evidence type="ECO:0000313" key="3">
    <source>
        <dbReference type="Proteomes" id="UP000266841"/>
    </source>
</evidence>
<feature type="compositionally biased region" description="Polar residues" evidence="1">
    <location>
        <begin position="39"/>
        <end position="57"/>
    </location>
</feature>
<organism evidence="2 3">
    <name type="scientific">Thalassiosira oceanica</name>
    <name type="common">Marine diatom</name>
    <dbReference type="NCBI Taxonomy" id="159749"/>
    <lineage>
        <taxon>Eukaryota</taxon>
        <taxon>Sar</taxon>
        <taxon>Stramenopiles</taxon>
        <taxon>Ochrophyta</taxon>
        <taxon>Bacillariophyta</taxon>
        <taxon>Coscinodiscophyceae</taxon>
        <taxon>Thalassiosirophycidae</taxon>
        <taxon>Thalassiosirales</taxon>
        <taxon>Thalassiosiraceae</taxon>
        <taxon>Thalassiosira</taxon>
    </lineage>
</organism>
<comment type="caution">
    <text evidence="2">The sequence shown here is derived from an EMBL/GenBank/DDBJ whole genome shotgun (WGS) entry which is preliminary data.</text>
</comment>
<feature type="region of interest" description="Disordered" evidence="1">
    <location>
        <begin position="1"/>
        <end position="57"/>
    </location>
</feature>
<keyword evidence="3" id="KW-1185">Reference proteome</keyword>